<protein>
    <submittedName>
        <fullName evidence="1">Uncharacterized protein</fullName>
    </submittedName>
</protein>
<evidence type="ECO:0000313" key="2">
    <source>
        <dbReference type="Proteomes" id="UP000016629"/>
    </source>
</evidence>
<reference evidence="1 2" key="2">
    <citation type="journal article" name="FEMS Microbiol. Lett.">
        <title>Lactobacillus fermentum 3872 genome sequencing reveals plasmid and chromosomal genes potentially involved in a probiotic activity.</title>
        <authorList>
            <person name="Lehri B."/>
            <person name="Seddon A.M."/>
            <person name="Karlyshev A.V."/>
        </authorList>
    </citation>
    <scope>NUCLEOTIDE SEQUENCE [LARGE SCALE GENOMIC DNA]</scope>
    <source>
        <strain evidence="1 2">3872</strain>
    </source>
</reference>
<accession>A0A806T3J7</accession>
<proteinExistence type="predicted"/>
<dbReference type="Proteomes" id="UP000016629">
    <property type="component" value="Chromosome"/>
</dbReference>
<name>A0A806T3J7_LIMFE</name>
<dbReference type="AlphaFoldDB" id="A0A806T3J7"/>
<dbReference type="EMBL" id="CP011536">
    <property type="protein sequence ID" value="AKM50875.1"/>
    <property type="molecule type" value="Genomic_DNA"/>
</dbReference>
<evidence type="ECO:0000313" key="1">
    <source>
        <dbReference type="EMBL" id="AKM50875.1"/>
    </source>
</evidence>
<gene>
    <name evidence="1" type="ORF">N573_003690</name>
</gene>
<organism evidence="1 2">
    <name type="scientific">Limosilactobacillus fermentum 3872</name>
    <dbReference type="NCBI Taxonomy" id="1381124"/>
    <lineage>
        <taxon>Bacteria</taxon>
        <taxon>Bacillati</taxon>
        <taxon>Bacillota</taxon>
        <taxon>Bacilli</taxon>
        <taxon>Lactobacillales</taxon>
        <taxon>Lactobacillaceae</taxon>
        <taxon>Limosilactobacillus</taxon>
    </lineage>
</organism>
<reference evidence="1 2" key="1">
    <citation type="journal article" date="2013" name="Genome Announc.">
        <title>Draft Genome Sequence of Lactobacillus fermentum Strain 3872.</title>
        <authorList>
            <person name="Karlyshev A.V."/>
            <person name="Raju K."/>
            <person name="Abramov V.M."/>
        </authorList>
    </citation>
    <scope>NUCLEOTIDE SEQUENCE [LARGE SCALE GENOMIC DNA]</scope>
    <source>
        <strain evidence="1 2">3872</strain>
    </source>
</reference>
<sequence>MINSRNLIYTNILDLTHKKVWVKVRWVIPSQPGHFAERLGWLGDDAKLYEELPTGDVLEIPQFASGFAGWYVLDDGGQGTKKGGFD</sequence>